<accession>A0A0A8Y467</accession>
<evidence type="ECO:0000256" key="1">
    <source>
        <dbReference type="SAM" id="Phobius"/>
    </source>
</evidence>
<reference evidence="2" key="1">
    <citation type="submission" date="2014-09" db="EMBL/GenBank/DDBJ databases">
        <authorList>
            <person name="Magalhaes I.L.F."/>
            <person name="Oliveira U."/>
            <person name="Santos F.R."/>
            <person name="Vidigal T.H.D.A."/>
            <person name="Brescovit A.D."/>
            <person name="Santos A.J."/>
        </authorList>
    </citation>
    <scope>NUCLEOTIDE SEQUENCE</scope>
    <source>
        <tissue evidence="2">Shoot tissue taken approximately 20 cm above the soil surface</tissue>
    </source>
</reference>
<keyword evidence="1" id="KW-1133">Transmembrane helix</keyword>
<reference evidence="2" key="2">
    <citation type="journal article" date="2015" name="Data Brief">
        <title>Shoot transcriptome of the giant reed, Arundo donax.</title>
        <authorList>
            <person name="Barrero R.A."/>
            <person name="Guerrero F.D."/>
            <person name="Moolhuijzen P."/>
            <person name="Goolsby J.A."/>
            <person name="Tidwell J."/>
            <person name="Bellgard S.E."/>
            <person name="Bellgard M.I."/>
        </authorList>
    </citation>
    <scope>NUCLEOTIDE SEQUENCE</scope>
    <source>
        <tissue evidence="2">Shoot tissue taken approximately 20 cm above the soil surface</tissue>
    </source>
</reference>
<name>A0A0A8Y467_ARUDO</name>
<evidence type="ECO:0000313" key="2">
    <source>
        <dbReference type="EMBL" id="JAD18677.1"/>
    </source>
</evidence>
<proteinExistence type="predicted"/>
<feature type="transmembrane region" description="Helical" evidence="1">
    <location>
        <begin position="9"/>
        <end position="26"/>
    </location>
</feature>
<dbReference type="AlphaFoldDB" id="A0A0A8Y467"/>
<sequence length="58" mass="7019">MNISLDQKCMLVLMFLLSYCCFLWIQKCMLFITFYSARELIFAFAVLRMPHLYVRKTL</sequence>
<keyword evidence="1" id="KW-0812">Transmembrane</keyword>
<dbReference type="EMBL" id="GBRH01279218">
    <property type="protein sequence ID" value="JAD18677.1"/>
    <property type="molecule type" value="Transcribed_RNA"/>
</dbReference>
<keyword evidence="1" id="KW-0472">Membrane</keyword>
<protein>
    <submittedName>
        <fullName evidence="2">Uncharacterized protein</fullName>
    </submittedName>
</protein>
<organism evidence="2">
    <name type="scientific">Arundo donax</name>
    <name type="common">Giant reed</name>
    <name type="synonym">Donax arundinaceus</name>
    <dbReference type="NCBI Taxonomy" id="35708"/>
    <lineage>
        <taxon>Eukaryota</taxon>
        <taxon>Viridiplantae</taxon>
        <taxon>Streptophyta</taxon>
        <taxon>Embryophyta</taxon>
        <taxon>Tracheophyta</taxon>
        <taxon>Spermatophyta</taxon>
        <taxon>Magnoliopsida</taxon>
        <taxon>Liliopsida</taxon>
        <taxon>Poales</taxon>
        <taxon>Poaceae</taxon>
        <taxon>PACMAD clade</taxon>
        <taxon>Arundinoideae</taxon>
        <taxon>Arundineae</taxon>
        <taxon>Arundo</taxon>
    </lineage>
</organism>